<dbReference type="ExpressionAtlas" id="A0A317YD72">
    <property type="expression patterns" value="baseline"/>
</dbReference>
<organism evidence="1">
    <name type="scientific">Zea mays</name>
    <name type="common">Maize</name>
    <dbReference type="NCBI Taxonomy" id="4577"/>
    <lineage>
        <taxon>Eukaryota</taxon>
        <taxon>Viridiplantae</taxon>
        <taxon>Streptophyta</taxon>
        <taxon>Embryophyta</taxon>
        <taxon>Tracheophyta</taxon>
        <taxon>Spermatophyta</taxon>
        <taxon>Magnoliopsida</taxon>
        <taxon>Liliopsida</taxon>
        <taxon>Poales</taxon>
        <taxon>Poaceae</taxon>
        <taxon>PACMAD clade</taxon>
        <taxon>Panicoideae</taxon>
        <taxon>Andropogonodae</taxon>
        <taxon>Andropogoneae</taxon>
        <taxon>Tripsacinae</taxon>
        <taxon>Zea</taxon>
    </lineage>
</organism>
<evidence type="ECO:0000313" key="1">
    <source>
        <dbReference type="EMBL" id="PWZ56589.1"/>
    </source>
</evidence>
<accession>A0A317YD72</accession>
<dbReference type="Proteomes" id="UP000251960">
    <property type="component" value="Chromosome 1"/>
</dbReference>
<protein>
    <submittedName>
        <fullName evidence="1">Uncharacterized protein</fullName>
    </submittedName>
</protein>
<sequence length="164" mass="18006">MAVVFLRARALPASSLGCRGQVKPMGDLLGVNRCILDVRLLSVRGQWIGIGFCMTGVMVIVKILKNCKKAIPPMIVEGKMIILDMDGRVLNASLDTILGPSNLLDPNASFAQMWQKMIVSPIVSTPIFSKVPKKKKTEWNSKFGGRSSGIHIYLVRLNVSLKLK</sequence>
<gene>
    <name evidence="1" type="ORF">Zm00014a_022533</name>
</gene>
<dbReference type="EMBL" id="NCVQ01000001">
    <property type="protein sequence ID" value="PWZ56589.1"/>
    <property type="molecule type" value="Genomic_DNA"/>
</dbReference>
<comment type="caution">
    <text evidence="1">The sequence shown here is derived from an EMBL/GenBank/DDBJ whole genome shotgun (WGS) entry which is preliminary data.</text>
</comment>
<name>A0A317YD72_MAIZE</name>
<reference evidence="1" key="1">
    <citation type="journal article" date="2018" name="Nat. Genet.">
        <title>Extensive intraspecific gene order and gene structural variations between Mo17 and other maize genomes.</title>
        <authorList>
            <person name="Sun S."/>
            <person name="Zhou Y."/>
            <person name="Chen J."/>
            <person name="Shi J."/>
            <person name="Zhao H."/>
            <person name="Zhao H."/>
            <person name="Song W."/>
            <person name="Zhang M."/>
            <person name="Cui Y."/>
            <person name="Dong X."/>
            <person name="Liu H."/>
            <person name="Ma X."/>
            <person name="Jiao Y."/>
            <person name="Wang B."/>
            <person name="Wei X."/>
            <person name="Stein J.C."/>
            <person name="Glaubitz J.C."/>
            <person name="Lu F."/>
            <person name="Yu G."/>
            <person name="Liang C."/>
            <person name="Fengler K."/>
            <person name="Li B."/>
            <person name="Rafalski A."/>
            <person name="Schnable P.S."/>
            <person name="Ware D.H."/>
            <person name="Buckler E.S."/>
            <person name="Lai J."/>
        </authorList>
    </citation>
    <scope>NUCLEOTIDE SEQUENCE [LARGE SCALE GENOMIC DNA]</scope>
    <source>
        <tissue evidence="1">Seedling</tissue>
    </source>
</reference>
<dbReference type="AlphaFoldDB" id="A0A317YD72"/>
<proteinExistence type="predicted"/>